<evidence type="ECO:0000313" key="3">
    <source>
        <dbReference type="Proteomes" id="UP001154252"/>
    </source>
</evidence>
<evidence type="ECO:0000256" key="1">
    <source>
        <dbReference type="ARBA" id="ARBA00038476"/>
    </source>
</evidence>
<dbReference type="SUPFAM" id="SSF54637">
    <property type="entry name" value="Thioesterase/thiol ester dehydrase-isomerase"/>
    <property type="match status" value="1"/>
</dbReference>
<dbReference type="Proteomes" id="UP001154252">
    <property type="component" value="Unassembled WGS sequence"/>
</dbReference>
<comment type="similarity">
    <text evidence="1">Belongs to the lcsJ thioesterase family.</text>
</comment>
<dbReference type="OrthoDB" id="265761at2759"/>
<gene>
    <name evidence="2" type="ORF">PEGY_LOCUS10160</name>
</gene>
<keyword evidence="3" id="KW-1185">Reference proteome</keyword>
<accession>A0A9W4KQD8</accession>
<dbReference type="InterPro" id="IPR051490">
    <property type="entry name" value="THEM6_lcsJ_thioesterase"/>
</dbReference>
<organism evidence="2 3">
    <name type="scientific">Penicillium egyptiacum</name>
    <dbReference type="NCBI Taxonomy" id="1303716"/>
    <lineage>
        <taxon>Eukaryota</taxon>
        <taxon>Fungi</taxon>
        <taxon>Dikarya</taxon>
        <taxon>Ascomycota</taxon>
        <taxon>Pezizomycotina</taxon>
        <taxon>Eurotiomycetes</taxon>
        <taxon>Eurotiomycetidae</taxon>
        <taxon>Eurotiales</taxon>
        <taxon>Aspergillaceae</taxon>
        <taxon>Penicillium</taxon>
    </lineage>
</organism>
<dbReference type="InterPro" id="IPR029069">
    <property type="entry name" value="HotDog_dom_sf"/>
</dbReference>
<evidence type="ECO:0000313" key="2">
    <source>
        <dbReference type="EMBL" id="CAG8909370.1"/>
    </source>
</evidence>
<dbReference type="PANTHER" id="PTHR12475">
    <property type="match status" value="1"/>
</dbReference>
<dbReference type="AlphaFoldDB" id="A0A9W4KQD8"/>
<dbReference type="Pfam" id="PF13279">
    <property type="entry name" value="4HBT_2"/>
    <property type="match status" value="1"/>
</dbReference>
<sequence>MRVLKGLFTQFVRTRLSPRQIDANGILVDDKSGGIPFLFSYLVTSHQNVLMECDYNMHKSNSTFFSDLDINRAQLLLSLFPHLPRWAPTPELATEGPGTDTQKSKKREKTVSIALGGTSCVFKREIKPLQRYEVWSRVLSWDAKWLVLVSYFVKAGTHEGVMRALQKGEQSKEGLDAQKAILSVAVTRYVFKDGRRTAPPEEVLQCVGLYPSTPAETDQQDIYASLRKPGSDALGFFGSLDSLPAHFGDASSSILGYYSDF</sequence>
<dbReference type="PANTHER" id="PTHR12475:SF4">
    <property type="entry name" value="PROTEIN THEM6"/>
    <property type="match status" value="1"/>
</dbReference>
<protein>
    <submittedName>
        <fullName evidence="2">Uncharacterized protein</fullName>
    </submittedName>
</protein>
<comment type="caution">
    <text evidence="2">The sequence shown here is derived from an EMBL/GenBank/DDBJ whole genome shotgun (WGS) entry which is preliminary data.</text>
</comment>
<proteinExistence type="inferred from homology"/>
<reference evidence="2" key="1">
    <citation type="submission" date="2021-07" db="EMBL/GenBank/DDBJ databases">
        <authorList>
            <person name="Branca A.L. A."/>
        </authorList>
    </citation>
    <scope>NUCLEOTIDE SEQUENCE</scope>
</reference>
<dbReference type="EMBL" id="CAJVRC010000900">
    <property type="protein sequence ID" value="CAG8909370.1"/>
    <property type="molecule type" value="Genomic_DNA"/>
</dbReference>
<name>A0A9W4KQD8_9EURO</name>